<dbReference type="InterPro" id="IPR013216">
    <property type="entry name" value="Methyltransf_11"/>
</dbReference>
<keyword evidence="3" id="KW-1185">Reference proteome</keyword>
<dbReference type="Pfam" id="PF08241">
    <property type="entry name" value="Methyltransf_11"/>
    <property type="match status" value="1"/>
</dbReference>
<accession>A0AA35G7S7</accession>
<keyword evidence="2" id="KW-0830">Ubiquinone</keyword>
<dbReference type="GO" id="GO:0008757">
    <property type="term" value="F:S-adenosylmethionine-dependent methyltransferase activity"/>
    <property type="evidence" value="ECO:0007669"/>
    <property type="project" value="InterPro"/>
</dbReference>
<feature type="domain" description="Methyltransferase type 11" evidence="1">
    <location>
        <begin position="44"/>
        <end position="138"/>
    </location>
</feature>
<protein>
    <submittedName>
        <fullName evidence="2">Ubiquinone biosynthesis protein UbiE</fullName>
    </submittedName>
</protein>
<dbReference type="RefSeq" id="WP_264844296.1">
    <property type="nucleotide sequence ID" value="NZ_AP025628.1"/>
</dbReference>
<dbReference type="InterPro" id="IPR029063">
    <property type="entry name" value="SAM-dependent_MTases_sf"/>
</dbReference>
<dbReference type="Proteomes" id="UP001163687">
    <property type="component" value="Chromosome"/>
</dbReference>
<evidence type="ECO:0000313" key="3">
    <source>
        <dbReference type="Proteomes" id="UP001163687"/>
    </source>
</evidence>
<dbReference type="SUPFAM" id="SSF53335">
    <property type="entry name" value="S-adenosyl-L-methionine-dependent methyltransferases"/>
    <property type="match status" value="1"/>
</dbReference>
<reference evidence="2" key="1">
    <citation type="submission" date="2022-03" db="EMBL/GenBank/DDBJ databases">
        <title>Complete genome sequence of Caldinitratiruptor microaerophilus.</title>
        <authorList>
            <person name="Mukaiyama R."/>
            <person name="Nishiyama T."/>
            <person name="Ueda K."/>
        </authorList>
    </citation>
    <scope>NUCLEOTIDE SEQUENCE</scope>
    <source>
        <strain evidence="2">JCM 16183</strain>
    </source>
</reference>
<name>A0AA35G7S7_9FIRM</name>
<proteinExistence type="predicted"/>
<dbReference type="InterPro" id="IPR050508">
    <property type="entry name" value="Methyltransf_Superfamily"/>
</dbReference>
<organism evidence="2 3">
    <name type="scientific">Caldinitratiruptor microaerophilus</name>
    <dbReference type="NCBI Taxonomy" id="671077"/>
    <lineage>
        <taxon>Bacteria</taxon>
        <taxon>Bacillati</taxon>
        <taxon>Bacillota</taxon>
        <taxon>Clostridia</taxon>
        <taxon>Eubacteriales</taxon>
        <taxon>Symbiobacteriaceae</taxon>
        <taxon>Caldinitratiruptor</taxon>
    </lineage>
</organism>
<dbReference type="PANTHER" id="PTHR42912">
    <property type="entry name" value="METHYLTRANSFERASE"/>
    <property type="match status" value="1"/>
</dbReference>
<evidence type="ECO:0000259" key="1">
    <source>
        <dbReference type="Pfam" id="PF08241"/>
    </source>
</evidence>
<dbReference type="EMBL" id="AP025628">
    <property type="protein sequence ID" value="BDG60230.1"/>
    <property type="molecule type" value="Genomic_DNA"/>
</dbReference>
<dbReference type="CDD" id="cd02440">
    <property type="entry name" value="AdoMet_MTases"/>
    <property type="match status" value="1"/>
</dbReference>
<gene>
    <name evidence="2" type="ORF">caldi_13200</name>
</gene>
<sequence>MALFDAIAGSYDDWYRTPLGAYADRVEKEIVLDLAAPSSGETAVDLGCGTGQYALALAARGLRVTGVDISARMLDRARARAEETGLAVRWVEADVREVPLPSAAFDLATMVTVLEFVPEPERAVAEALRLLRPGGRLVAAVLGEGSGWARLYREEAERAPDSVFAHARFFTADGLARLLGIAPSEVRKGLFLDPAEAAGAPPEAWPRLDAAARARGAAPGFLAALRRKE</sequence>
<evidence type="ECO:0000313" key="2">
    <source>
        <dbReference type="EMBL" id="BDG60230.1"/>
    </source>
</evidence>
<dbReference type="AlphaFoldDB" id="A0AA35G7S7"/>
<dbReference type="KEGG" id="cmic:caldi_13200"/>
<dbReference type="Gene3D" id="3.40.50.150">
    <property type="entry name" value="Vaccinia Virus protein VP39"/>
    <property type="match status" value="1"/>
</dbReference>